<dbReference type="EMBL" id="BSTX01000002">
    <property type="protein sequence ID" value="GLZ77992.1"/>
    <property type="molecule type" value="Genomic_DNA"/>
</dbReference>
<name>A0A9W6W3C4_9ACTN</name>
<organism evidence="2 3">
    <name type="scientific">Actinorhabdospora filicis</name>
    <dbReference type="NCBI Taxonomy" id="1785913"/>
    <lineage>
        <taxon>Bacteria</taxon>
        <taxon>Bacillati</taxon>
        <taxon>Actinomycetota</taxon>
        <taxon>Actinomycetes</taxon>
        <taxon>Micromonosporales</taxon>
        <taxon>Micromonosporaceae</taxon>
        <taxon>Actinorhabdospora</taxon>
    </lineage>
</organism>
<dbReference type="AlphaFoldDB" id="A0A9W6W3C4"/>
<keyword evidence="1" id="KW-0812">Transmembrane</keyword>
<keyword evidence="1" id="KW-0472">Membrane</keyword>
<reference evidence="2" key="1">
    <citation type="submission" date="2023-03" db="EMBL/GenBank/DDBJ databases">
        <title>Actinorhabdospora filicis NBRC 111898.</title>
        <authorList>
            <person name="Ichikawa N."/>
            <person name="Sato H."/>
            <person name="Tonouchi N."/>
        </authorList>
    </citation>
    <scope>NUCLEOTIDE SEQUENCE</scope>
    <source>
        <strain evidence="2">NBRC 111898</strain>
    </source>
</reference>
<comment type="caution">
    <text evidence="2">The sequence shown here is derived from an EMBL/GenBank/DDBJ whole genome shotgun (WGS) entry which is preliminary data.</text>
</comment>
<evidence type="ECO:0000313" key="2">
    <source>
        <dbReference type="EMBL" id="GLZ77992.1"/>
    </source>
</evidence>
<dbReference type="RefSeq" id="WP_285663171.1">
    <property type="nucleotide sequence ID" value="NZ_BSTX01000002.1"/>
</dbReference>
<protein>
    <submittedName>
        <fullName evidence="2">Uncharacterized protein</fullName>
    </submittedName>
</protein>
<gene>
    <name evidence="2" type="ORF">Afil01_27990</name>
</gene>
<feature type="transmembrane region" description="Helical" evidence="1">
    <location>
        <begin position="53"/>
        <end position="71"/>
    </location>
</feature>
<proteinExistence type="predicted"/>
<dbReference type="Proteomes" id="UP001165079">
    <property type="component" value="Unassembled WGS sequence"/>
</dbReference>
<keyword evidence="3" id="KW-1185">Reference proteome</keyword>
<evidence type="ECO:0000256" key="1">
    <source>
        <dbReference type="SAM" id="Phobius"/>
    </source>
</evidence>
<accession>A0A9W6W3C4</accession>
<sequence length="76" mass="8013">MKKIVETAGFLLAVMGVSGAIDHLWTQPIMGGFLNAFNRYVIPHVGFVTGHELYANLSVAVLGVAVMLLGAKVAEG</sequence>
<keyword evidence="1" id="KW-1133">Transmembrane helix</keyword>
<evidence type="ECO:0000313" key="3">
    <source>
        <dbReference type="Proteomes" id="UP001165079"/>
    </source>
</evidence>